<feature type="transmembrane region" description="Helical" evidence="1">
    <location>
        <begin position="56"/>
        <end position="77"/>
    </location>
</feature>
<sequence length="178" mass="19723">MIAIPWLPIFQKTSMYSTVFHAPWNRQLKLTTALSTALLLAIPLILTLKIPESPSTLYSIAIALPLGILLLCALFAIRGYTIRNNILLILRPGWKTAIPLDGLTEAQANPSAMQGSVRLFGNGGLFGYIGLFQNKALGRYRAFATNHDKAVVLRFPTRTLVVTPDRPEQMAELLQQYC</sequence>
<evidence type="ECO:0000256" key="1">
    <source>
        <dbReference type="SAM" id="Phobius"/>
    </source>
</evidence>
<keyword evidence="1" id="KW-0472">Membrane</keyword>
<feature type="transmembrane region" description="Helical" evidence="1">
    <location>
        <begin position="30"/>
        <end position="50"/>
    </location>
</feature>
<dbReference type="InterPro" id="IPR027783">
    <property type="entry name" value="Bacterial_PH-related"/>
</dbReference>
<feature type="domain" description="Bacterial Pleckstrin homology" evidence="2">
    <location>
        <begin position="79"/>
        <end position="176"/>
    </location>
</feature>
<keyword evidence="1" id="KW-1133">Transmembrane helix</keyword>
<gene>
    <name evidence="3" type="ORF">M8T91_07215</name>
</gene>
<keyword evidence="1" id="KW-0812">Transmembrane</keyword>
<dbReference type="RefSeq" id="WP_301418233.1">
    <property type="nucleotide sequence ID" value="NZ_CP098023.1"/>
</dbReference>
<keyword evidence="4" id="KW-1185">Reference proteome</keyword>
<evidence type="ECO:0000313" key="3">
    <source>
        <dbReference type="EMBL" id="WKD51196.1"/>
    </source>
</evidence>
<dbReference type="Proteomes" id="UP001321520">
    <property type="component" value="Chromosome"/>
</dbReference>
<evidence type="ECO:0000313" key="4">
    <source>
        <dbReference type="Proteomes" id="UP001321520"/>
    </source>
</evidence>
<dbReference type="Pfam" id="PF10882">
    <property type="entry name" value="bPH_5"/>
    <property type="match status" value="1"/>
</dbReference>
<accession>A0ABY9EGI3</accession>
<name>A0ABY9EGI3_9GAMM</name>
<proteinExistence type="predicted"/>
<evidence type="ECO:0000259" key="2">
    <source>
        <dbReference type="Pfam" id="PF10882"/>
    </source>
</evidence>
<protein>
    <submittedName>
        <fullName evidence="3">PH domain-containing protein</fullName>
    </submittedName>
</protein>
<reference evidence="3 4" key="1">
    <citation type="submission" date="2022-05" db="EMBL/GenBank/DDBJ databases">
        <title>Microbulbifer sp. nov., isolated from sponge.</title>
        <authorList>
            <person name="Gao L."/>
        </authorList>
    </citation>
    <scope>NUCLEOTIDE SEQUENCE [LARGE SCALE GENOMIC DNA]</scope>
    <source>
        <strain evidence="3 4">MI-G</strain>
    </source>
</reference>
<organism evidence="3 4">
    <name type="scientific">Microbulbifer spongiae</name>
    <dbReference type="NCBI Taxonomy" id="2944933"/>
    <lineage>
        <taxon>Bacteria</taxon>
        <taxon>Pseudomonadati</taxon>
        <taxon>Pseudomonadota</taxon>
        <taxon>Gammaproteobacteria</taxon>
        <taxon>Cellvibrionales</taxon>
        <taxon>Microbulbiferaceae</taxon>
        <taxon>Microbulbifer</taxon>
    </lineage>
</organism>
<dbReference type="EMBL" id="CP098023">
    <property type="protein sequence ID" value="WKD51196.1"/>
    <property type="molecule type" value="Genomic_DNA"/>
</dbReference>